<feature type="domain" description="N-acetyltransferase" evidence="1">
    <location>
        <begin position="15"/>
        <end position="175"/>
    </location>
</feature>
<reference evidence="2 3" key="1">
    <citation type="submission" date="2009-06" db="EMBL/GenBank/DDBJ databases">
        <title>Complete sequence of Desulfovibrio salexigens DSM 2638.</title>
        <authorList>
            <consortium name="US DOE Joint Genome Institute"/>
            <person name="Lucas S."/>
            <person name="Copeland A."/>
            <person name="Lapidus A."/>
            <person name="Glavina del Rio T."/>
            <person name="Tice H."/>
            <person name="Bruce D."/>
            <person name="Goodwin L."/>
            <person name="Pitluck S."/>
            <person name="Munk A.C."/>
            <person name="Brettin T."/>
            <person name="Detter J.C."/>
            <person name="Han C."/>
            <person name="Tapia R."/>
            <person name="Larimer F."/>
            <person name="Land M."/>
            <person name="Hauser L."/>
            <person name="Kyrpides N."/>
            <person name="Anderson I."/>
            <person name="Wall J.D."/>
            <person name="Arkin A.P."/>
            <person name="Dehal P."/>
            <person name="Chivian D."/>
            <person name="Giles B."/>
            <person name="Hazen T.C."/>
        </authorList>
    </citation>
    <scope>NUCLEOTIDE SEQUENCE [LARGE SCALE GENOMIC DNA]</scope>
    <source>
        <strain evidence="3">ATCC 14822 / DSM 2638 / NCIMB 8403 / VKM B-1763</strain>
    </source>
</reference>
<gene>
    <name evidence="2" type="ordered locus">Desal_1329</name>
</gene>
<keyword evidence="3" id="KW-1185">Reference proteome</keyword>
<name>C6C1Z5_MARSD</name>
<dbReference type="Proteomes" id="UP000002601">
    <property type="component" value="Chromosome"/>
</dbReference>
<dbReference type="Pfam" id="PF00583">
    <property type="entry name" value="Acetyltransf_1"/>
    <property type="match status" value="1"/>
</dbReference>
<dbReference type="InterPro" id="IPR016181">
    <property type="entry name" value="Acyl_CoA_acyltransferase"/>
</dbReference>
<dbReference type="Gene3D" id="3.40.630.30">
    <property type="match status" value="1"/>
</dbReference>
<organism evidence="2 3">
    <name type="scientific">Maridesulfovibrio salexigens (strain ATCC 14822 / DSM 2638 / NCIMB 8403 / VKM B-1763)</name>
    <name type="common">Desulfovibrio salexigens</name>
    <dbReference type="NCBI Taxonomy" id="526222"/>
    <lineage>
        <taxon>Bacteria</taxon>
        <taxon>Pseudomonadati</taxon>
        <taxon>Thermodesulfobacteriota</taxon>
        <taxon>Desulfovibrionia</taxon>
        <taxon>Desulfovibrionales</taxon>
        <taxon>Desulfovibrionaceae</taxon>
        <taxon>Maridesulfovibrio</taxon>
    </lineage>
</organism>
<sequence>MALEEVASVETQEVAIASGLTPDEVEQVLSMAAASGLFSSSEMTSAESMAWDSAYGNGSEPDTFLKATINKAGQDQVIGFICFGPIPYWPGNYEMYAIAVDPDFQRLGIGSALIAEMNRLIDYENGQCIFLETKTDRAFENARLFCEANNFIPEHRHIKQFIPEGGGIVYRYDMGSDADELN</sequence>
<dbReference type="AlphaFoldDB" id="C6C1Z5"/>
<dbReference type="InterPro" id="IPR000182">
    <property type="entry name" value="GNAT_dom"/>
</dbReference>
<dbReference type="PROSITE" id="PS51186">
    <property type="entry name" value="GNAT"/>
    <property type="match status" value="1"/>
</dbReference>
<dbReference type="KEGG" id="dsa:Desal_1329"/>
<proteinExistence type="predicted"/>
<dbReference type="SUPFAM" id="SSF55729">
    <property type="entry name" value="Acyl-CoA N-acyltransferases (Nat)"/>
    <property type="match status" value="1"/>
</dbReference>
<keyword evidence="2" id="KW-0808">Transferase</keyword>
<accession>C6C1Z5</accession>
<dbReference type="HOGENOM" id="CLU_115356_1_0_7"/>
<dbReference type="STRING" id="526222.Desal_1329"/>
<dbReference type="EMBL" id="CP001649">
    <property type="protein sequence ID" value="ACS79391.1"/>
    <property type="molecule type" value="Genomic_DNA"/>
</dbReference>
<evidence type="ECO:0000313" key="3">
    <source>
        <dbReference type="Proteomes" id="UP000002601"/>
    </source>
</evidence>
<dbReference type="GO" id="GO:0016747">
    <property type="term" value="F:acyltransferase activity, transferring groups other than amino-acyl groups"/>
    <property type="evidence" value="ECO:0007669"/>
    <property type="project" value="InterPro"/>
</dbReference>
<dbReference type="OrthoDB" id="9789603at2"/>
<evidence type="ECO:0000259" key="1">
    <source>
        <dbReference type="PROSITE" id="PS51186"/>
    </source>
</evidence>
<dbReference type="eggNOG" id="COG0456">
    <property type="taxonomic scope" value="Bacteria"/>
</dbReference>
<dbReference type="RefSeq" id="WP_015851209.1">
    <property type="nucleotide sequence ID" value="NC_012881.1"/>
</dbReference>
<dbReference type="CDD" id="cd04301">
    <property type="entry name" value="NAT_SF"/>
    <property type="match status" value="1"/>
</dbReference>
<evidence type="ECO:0000313" key="2">
    <source>
        <dbReference type="EMBL" id="ACS79391.1"/>
    </source>
</evidence>
<protein>
    <submittedName>
        <fullName evidence="2">GCN5-related N-acetyltransferase</fullName>
    </submittedName>
</protein>